<dbReference type="eggNOG" id="COG1032">
    <property type="taxonomic scope" value="Bacteria"/>
</dbReference>
<dbReference type="Pfam" id="PF04055">
    <property type="entry name" value="Radical_SAM"/>
    <property type="match status" value="1"/>
</dbReference>
<dbReference type="AlphaFoldDB" id="A0A0B0EJF3"/>
<dbReference type="SFLD" id="SFLDG01082">
    <property type="entry name" value="B12-binding_domain_containing"/>
    <property type="match status" value="1"/>
</dbReference>
<dbReference type="CDD" id="cd01335">
    <property type="entry name" value="Radical_SAM"/>
    <property type="match status" value="1"/>
</dbReference>
<keyword evidence="3" id="KW-0479">Metal-binding</keyword>
<dbReference type="GO" id="GO:0051539">
    <property type="term" value="F:4 iron, 4 sulfur cluster binding"/>
    <property type="evidence" value="ECO:0007669"/>
    <property type="project" value="UniProtKB-KW"/>
</dbReference>
<feature type="domain" description="Radical SAM core" evidence="7">
    <location>
        <begin position="179"/>
        <end position="417"/>
    </location>
</feature>
<dbReference type="CDD" id="cd02068">
    <property type="entry name" value="radical_SAM_B12_BD"/>
    <property type="match status" value="1"/>
</dbReference>
<evidence type="ECO:0000259" key="6">
    <source>
        <dbReference type="PROSITE" id="PS51332"/>
    </source>
</evidence>
<dbReference type="SMART" id="SM00729">
    <property type="entry name" value="Elp3"/>
    <property type="match status" value="1"/>
</dbReference>
<dbReference type="InterPro" id="IPR006158">
    <property type="entry name" value="Cobalamin-bd"/>
</dbReference>
<dbReference type="GO" id="GO:0003824">
    <property type="term" value="F:catalytic activity"/>
    <property type="evidence" value="ECO:0007669"/>
    <property type="project" value="InterPro"/>
</dbReference>
<dbReference type="Proteomes" id="UP000030652">
    <property type="component" value="Unassembled WGS sequence"/>
</dbReference>
<dbReference type="Pfam" id="PF02310">
    <property type="entry name" value="B12-binding"/>
    <property type="match status" value="1"/>
</dbReference>
<dbReference type="EMBL" id="JRYO01000214">
    <property type="protein sequence ID" value="KHE91243.1"/>
    <property type="molecule type" value="Genomic_DNA"/>
</dbReference>
<protein>
    <submittedName>
        <fullName evidence="8">Uncharacterized protein</fullName>
    </submittedName>
</protein>
<comment type="caution">
    <text evidence="8">The sequence shown here is derived from an EMBL/GenBank/DDBJ whole genome shotgun (WGS) entry which is preliminary data.</text>
</comment>
<evidence type="ECO:0000256" key="3">
    <source>
        <dbReference type="ARBA" id="ARBA00022723"/>
    </source>
</evidence>
<evidence type="ECO:0000256" key="1">
    <source>
        <dbReference type="ARBA" id="ARBA00001966"/>
    </source>
</evidence>
<dbReference type="GO" id="GO:0031419">
    <property type="term" value="F:cobalamin binding"/>
    <property type="evidence" value="ECO:0007669"/>
    <property type="project" value="InterPro"/>
</dbReference>
<dbReference type="SUPFAM" id="SSF52242">
    <property type="entry name" value="Cobalamin (vitamin B12)-binding domain"/>
    <property type="match status" value="1"/>
</dbReference>
<keyword evidence="5" id="KW-0411">Iron-sulfur</keyword>
<dbReference type="PANTHER" id="PTHR43409">
    <property type="entry name" value="ANAEROBIC MAGNESIUM-PROTOPORPHYRIN IX MONOMETHYL ESTER CYCLASE-RELATED"/>
    <property type="match status" value="1"/>
</dbReference>
<dbReference type="SUPFAM" id="SSF102114">
    <property type="entry name" value="Radical SAM enzymes"/>
    <property type="match status" value="1"/>
</dbReference>
<reference evidence="8 9" key="1">
    <citation type="submission" date="2014-10" db="EMBL/GenBank/DDBJ databases">
        <title>Draft genome of anammox bacterium scalindua brodae, obtained using differential coverage binning of sequence data from two enrichment reactors.</title>
        <authorList>
            <person name="Speth D.R."/>
            <person name="Russ L."/>
            <person name="Kartal B."/>
            <person name="Op den Camp H.J."/>
            <person name="Dutilh B.E."/>
            <person name="Jetten M.S."/>
        </authorList>
    </citation>
    <scope>NUCLEOTIDE SEQUENCE [LARGE SCALE GENOMIC DNA]</scope>
    <source>
        <strain evidence="8">RU1</strain>
    </source>
</reference>
<name>A0A0B0EJF3_9BACT</name>
<dbReference type="PROSITE" id="PS51332">
    <property type="entry name" value="B12_BINDING"/>
    <property type="match status" value="1"/>
</dbReference>
<evidence type="ECO:0000256" key="2">
    <source>
        <dbReference type="ARBA" id="ARBA00022691"/>
    </source>
</evidence>
<dbReference type="Gene3D" id="3.40.50.280">
    <property type="entry name" value="Cobalamin-binding domain"/>
    <property type="match status" value="1"/>
</dbReference>
<evidence type="ECO:0000313" key="8">
    <source>
        <dbReference type="EMBL" id="KHE91243.1"/>
    </source>
</evidence>
<dbReference type="InterPro" id="IPR036724">
    <property type="entry name" value="Cobalamin-bd_sf"/>
</dbReference>
<dbReference type="InterPro" id="IPR007197">
    <property type="entry name" value="rSAM"/>
</dbReference>
<dbReference type="SFLD" id="SFLDS00029">
    <property type="entry name" value="Radical_SAM"/>
    <property type="match status" value="1"/>
</dbReference>
<dbReference type="PROSITE" id="PS51918">
    <property type="entry name" value="RADICAL_SAM"/>
    <property type="match status" value="1"/>
</dbReference>
<comment type="cofactor">
    <cofactor evidence="1">
        <name>[4Fe-4S] cluster</name>
        <dbReference type="ChEBI" id="CHEBI:49883"/>
    </cofactor>
</comment>
<accession>A0A0B0EJF3</accession>
<dbReference type="Gene3D" id="3.80.30.20">
    <property type="entry name" value="tm_1862 like domain"/>
    <property type="match status" value="1"/>
</dbReference>
<keyword evidence="2" id="KW-0949">S-adenosyl-L-methionine</keyword>
<dbReference type="InterPro" id="IPR051198">
    <property type="entry name" value="BchE-like"/>
</dbReference>
<feature type="domain" description="B12-binding" evidence="6">
    <location>
        <begin position="1"/>
        <end position="137"/>
    </location>
</feature>
<evidence type="ECO:0000256" key="5">
    <source>
        <dbReference type="ARBA" id="ARBA00023014"/>
    </source>
</evidence>
<dbReference type="InterPro" id="IPR058240">
    <property type="entry name" value="rSAM_sf"/>
</dbReference>
<proteinExistence type="predicted"/>
<evidence type="ECO:0000256" key="4">
    <source>
        <dbReference type="ARBA" id="ARBA00023004"/>
    </source>
</evidence>
<keyword evidence="4" id="KW-0408">Iron</keyword>
<organism evidence="8 9">
    <name type="scientific">Candidatus Scalindua brodae</name>
    <dbReference type="NCBI Taxonomy" id="237368"/>
    <lineage>
        <taxon>Bacteria</taxon>
        <taxon>Pseudomonadati</taxon>
        <taxon>Planctomycetota</taxon>
        <taxon>Candidatus Brocadiia</taxon>
        <taxon>Candidatus Brocadiales</taxon>
        <taxon>Candidatus Scalinduaceae</taxon>
        <taxon>Candidatus Scalindua</taxon>
    </lineage>
</organism>
<gene>
    <name evidence="8" type="ORF">SCABRO_03094</name>
</gene>
<dbReference type="SFLD" id="SFLDG01123">
    <property type="entry name" value="methyltransferase_(Class_B)"/>
    <property type="match status" value="1"/>
</dbReference>
<dbReference type="GO" id="GO:0046872">
    <property type="term" value="F:metal ion binding"/>
    <property type="evidence" value="ECO:0007669"/>
    <property type="project" value="UniProtKB-KW"/>
</dbReference>
<evidence type="ECO:0000313" key="9">
    <source>
        <dbReference type="Proteomes" id="UP000030652"/>
    </source>
</evidence>
<dbReference type="InterPro" id="IPR006638">
    <property type="entry name" value="Elp3/MiaA/NifB-like_rSAM"/>
</dbReference>
<dbReference type="InterPro" id="IPR034466">
    <property type="entry name" value="Methyltransferase_Class_B"/>
</dbReference>
<sequence>MKVLLIYPNINSQVGFNFGIVYISAVLKKHGHDTKLINLNEKLAKLPDDNEIQGIIEKYKPGLIGFSTVTPQYQYALKIAKFIKSFCETPIVCGGIHATMVPEEVVEEECFDYVCVGEGEEAVLELADNIEKGADTRRIANIWSKDNGKVVFNSVRALPKLADLPRKDYELFDFQGMIDAEGGWVRLMTSRGCPFKCTYCFNHSIVERYKEETGSSTKDLNYIRRHDVDEIIDEIIYILDNYKHITTFIFDDDIFTSNKTYLKEFCEKYKKAVKVPFVANAHIRAFDDDRAKLLKNAGCMIIKFGLESGSERIRRDVLQRPMTNKDIIRAFESAHKYNLHSSAFVMFGLPHETREDILETVKLLGIIKPGRFRWSIFYPFPRTVAYDISKKGNFINYDKMKALDNFTDDTCLDFGEEHNLFISRLQRTFPWYVNMYCNESSKELFSILVNMMEKIPSPVWEEIKDFVMPYDKEISKQLKQANVEHYAIKYNAFTAVNSKWNN</sequence>
<dbReference type="InterPro" id="IPR023404">
    <property type="entry name" value="rSAM_horseshoe"/>
</dbReference>
<evidence type="ECO:0000259" key="7">
    <source>
        <dbReference type="PROSITE" id="PS51918"/>
    </source>
</evidence>